<gene>
    <name evidence="2" type="ORF">CJD36_016375</name>
</gene>
<evidence type="ECO:0008006" key="4">
    <source>
        <dbReference type="Google" id="ProtNLM"/>
    </source>
</evidence>
<keyword evidence="1" id="KW-0812">Transmembrane</keyword>
<dbReference type="EMBL" id="PPSL01000004">
    <property type="protein sequence ID" value="PQJ10260.1"/>
    <property type="molecule type" value="Genomic_DNA"/>
</dbReference>
<keyword evidence="3" id="KW-1185">Reference proteome</keyword>
<evidence type="ECO:0000256" key="1">
    <source>
        <dbReference type="SAM" id="Phobius"/>
    </source>
</evidence>
<dbReference type="AlphaFoldDB" id="A0A2S7STK6"/>
<feature type="transmembrane region" description="Helical" evidence="1">
    <location>
        <begin position="181"/>
        <end position="197"/>
    </location>
</feature>
<dbReference type="InterPro" id="IPR022134">
    <property type="entry name" value="DUF3667"/>
</dbReference>
<feature type="transmembrane region" description="Helical" evidence="1">
    <location>
        <begin position="234"/>
        <end position="254"/>
    </location>
</feature>
<evidence type="ECO:0000313" key="3">
    <source>
        <dbReference type="Proteomes" id="UP000239872"/>
    </source>
</evidence>
<reference evidence="2 3" key="1">
    <citation type="submission" date="2018-01" db="EMBL/GenBank/DDBJ databases">
        <title>A novel member of the phylum Bacteroidetes isolated from glacier ice.</title>
        <authorList>
            <person name="Liu Q."/>
            <person name="Xin Y.-H."/>
        </authorList>
    </citation>
    <scope>NUCLEOTIDE SEQUENCE [LARGE SCALE GENOMIC DNA]</scope>
    <source>
        <strain evidence="2 3">RB1R16</strain>
    </source>
</reference>
<keyword evidence="1" id="KW-0472">Membrane</keyword>
<dbReference type="Proteomes" id="UP000239872">
    <property type="component" value="Unassembled WGS sequence"/>
</dbReference>
<comment type="caution">
    <text evidence="2">The sequence shown here is derived from an EMBL/GenBank/DDBJ whole genome shotgun (WGS) entry which is preliminary data.</text>
</comment>
<sequence length="300" mass="35014">MSYNTEDKSHHTEENKICPNCGSTTTGNYCYQCGQETRLHSDTLWALTTHFIGHYIHYDSKFWQTLKTLIVSPGKLTIAYWNKQRTRYLSPISLYLFVTFVFFFIVYTFSAPDTWTSSRKSADAAQQLQLEKSDSAGKAAVAAAFGIKAPKIARLTPEERAERLKTRDETWENIEHTIPKFFFFMIPLLAIVLKLLFSKRKELTIVHHTIFSFHVQTFYFLSLIFTLYDSDNVFNRVIGYIFTIAPLLYSVLALKQVYGIKTGRAILYDVIIIISYAFMLFIVFLVYYFIVRYLHVHFKH</sequence>
<name>A0A2S7STK6_9BACT</name>
<protein>
    <recommendedName>
        <fullName evidence="4">DUF3667 domain-containing protein</fullName>
    </recommendedName>
</protein>
<evidence type="ECO:0000313" key="2">
    <source>
        <dbReference type="EMBL" id="PQJ10260.1"/>
    </source>
</evidence>
<accession>A0A2S7STK6</accession>
<keyword evidence="1" id="KW-1133">Transmembrane helix</keyword>
<feature type="transmembrane region" description="Helical" evidence="1">
    <location>
        <begin position="209"/>
        <end position="228"/>
    </location>
</feature>
<dbReference type="Pfam" id="PF12412">
    <property type="entry name" value="DUF3667"/>
    <property type="match status" value="1"/>
</dbReference>
<proteinExistence type="predicted"/>
<organism evidence="2 3">
    <name type="scientific">Flavipsychrobacter stenotrophus</name>
    <dbReference type="NCBI Taxonomy" id="2077091"/>
    <lineage>
        <taxon>Bacteria</taxon>
        <taxon>Pseudomonadati</taxon>
        <taxon>Bacteroidota</taxon>
        <taxon>Chitinophagia</taxon>
        <taxon>Chitinophagales</taxon>
        <taxon>Chitinophagaceae</taxon>
        <taxon>Flavipsychrobacter</taxon>
    </lineage>
</organism>
<feature type="transmembrane region" description="Helical" evidence="1">
    <location>
        <begin position="266"/>
        <end position="290"/>
    </location>
</feature>
<feature type="transmembrane region" description="Helical" evidence="1">
    <location>
        <begin position="92"/>
        <end position="110"/>
    </location>
</feature>